<dbReference type="RefSeq" id="WP_202746958.1">
    <property type="nucleotide sequence ID" value="NZ_JAESWC010000001.1"/>
</dbReference>
<dbReference type="InterPro" id="IPR002816">
    <property type="entry name" value="TraB/PrgY/GumN_fam"/>
</dbReference>
<accession>A0ABS1T4R7</accession>
<dbReference type="PANTHER" id="PTHR40590:SF1">
    <property type="entry name" value="CYTOPLASMIC PROTEIN"/>
    <property type="match status" value="1"/>
</dbReference>
<dbReference type="Proteomes" id="UP000632377">
    <property type="component" value="Unassembled WGS sequence"/>
</dbReference>
<gene>
    <name evidence="1" type="ORF">JK636_00935</name>
</gene>
<evidence type="ECO:0000313" key="1">
    <source>
        <dbReference type="EMBL" id="MBL4934315.1"/>
    </source>
</evidence>
<organism evidence="1 2">
    <name type="scientific">Clostridium rhizosphaerae</name>
    <dbReference type="NCBI Taxonomy" id="2803861"/>
    <lineage>
        <taxon>Bacteria</taxon>
        <taxon>Bacillati</taxon>
        <taxon>Bacillota</taxon>
        <taxon>Clostridia</taxon>
        <taxon>Eubacteriales</taxon>
        <taxon>Clostridiaceae</taxon>
        <taxon>Clostridium</taxon>
    </lineage>
</organism>
<dbReference type="InterPro" id="IPR047111">
    <property type="entry name" value="YbaP-like"/>
</dbReference>
<evidence type="ECO:0000313" key="2">
    <source>
        <dbReference type="Proteomes" id="UP000632377"/>
    </source>
</evidence>
<proteinExistence type="predicted"/>
<dbReference type="Pfam" id="PF01963">
    <property type="entry name" value="TraB_PrgY_gumN"/>
    <property type="match status" value="1"/>
</dbReference>
<dbReference type="EMBL" id="JAESWC010000001">
    <property type="protein sequence ID" value="MBL4934315.1"/>
    <property type="molecule type" value="Genomic_DNA"/>
</dbReference>
<reference evidence="1 2" key="1">
    <citation type="submission" date="2021-01" db="EMBL/GenBank/DDBJ databases">
        <title>Genome public.</title>
        <authorList>
            <person name="Liu C."/>
            <person name="Sun Q."/>
        </authorList>
    </citation>
    <scope>NUCLEOTIDE SEQUENCE [LARGE SCALE GENOMIC DNA]</scope>
    <source>
        <strain evidence="1 2">YIM B02515</strain>
    </source>
</reference>
<protein>
    <submittedName>
        <fullName evidence="1">TraB/GumN family protein</fullName>
    </submittedName>
</protein>
<sequence length="306" mass="34898">MKKKRIFLIISIIFVMLVTLLTGCKSNQTSGDLTPLGEKKYGDVKGCIWEIKNDKATVYLFGSIHIAQKDMYPFEKTVEDAFRSSNNLVVEVDANKSANTNKSQSKMLYSKNDDVYNHISKEGNEKLDTFTKELGMDMNNLKKMKLWVIESTIMQAQLKKSGYSSEAGVDSYFLNEAQNRKKILELESVDFQLDLLNSFTDEQQEKLFFSDIKYLAESNDNFKKLYDAYKAGDENALINLNVDSNKQDPEIYQKMIVDRNIGMANKIDGYLKTNDSYFVVAGLGHFIGDDSVVKLLEKKGYTVTRK</sequence>
<dbReference type="PANTHER" id="PTHR40590">
    <property type="entry name" value="CYTOPLASMIC PROTEIN-RELATED"/>
    <property type="match status" value="1"/>
</dbReference>
<dbReference type="CDD" id="cd14789">
    <property type="entry name" value="Tiki"/>
    <property type="match status" value="1"/>
</dbReference>
<comment type="caution">
    <text evidence="1">The sequence shown here is derived from an EMBL/GenBank/DDBJ whole genome shotgun (WGS) entry which is preliminary data.</text>
</comment>
<name>A0ABS1T4R7_9CLOT</name>
<keyword evidence="2" id="KW-1185">Reference proteome</keyword>
<dbReference type="PROSITE" id="PS51257">
    <property type="entry name" value="PROKAR_LIPOPROTEIN"/>
    <property type="match status" value="1"/>
</dbReference>